<evidence type="ECO:0000313" key="1">
    <source>
        <dbReference type="EMBL" id="NWC37056.1"/>
    </source>
</evidence>
<reference evidence="1 2" key="1">
    <citation type="submission" date="2020-04" db="EMBL/GenBank/DDBJ databases">
        <title>Molecular characterization of pseudomonads from Agaricus bisporus reveal novel blotch 2 pathogens in Western Europe.</title>
        <authorList>
            <person name="Taparia T."/>
            <person name="Krijger M."/>
            <person name="Haynes E."/>
            <person name="Elpinstone J.G."/>
            <person name="Noble R."/>
            <person name="Van Der Wolf J."/>
        </authorList>
    </citation>
    <scope>NUCLEOTIDE SEQUENCE [LARGE SCALE GENOMIC DNA]</scope>
    <source>
        <strain evidence="1 2">IPO3737</strain>
    </source>
</reference>
<sequence length="366" mass="39954">MNDAAAFEHIAAAVLRASSSTYASLSHPGVRPGGKTVKATFDNIGWVDSVEGRRFVCAAHTTDQTDLPGKWLHDPATVTPRKAGAKPTKPAGDLVKGIEEILKLRIKHPNLKVTFALTTNLEPSLTLLSSVEVLARSAEIEVDIWSVSRIAHFLDTDPIGQIIRKNHLGTPIKLLSRQLLLQMGKRGIQDHLPLVSAEDSIGRDSFVLGRVDTLVAGASGMGKTTACAVALDAFIEKGLPAIVLKSEFVAGAATIEVALEEELRRQEPEIESKAGDKAISLCTAEEPLLILVEDVNRSHNPGLVLNKVMSWALAPSRAWRVVCTYHSSRHRSLSYRQLRKREGADSRRSCRSLPHRQFVELARVSR</sequence>
<proteinExistence type="predicted"/>
<dbReference type="EMBL" id="JACAQD010000051">
    <property type="protein sequence ID" value="NWC37056.1"/>
    <property type="molecule type" value="Genomic_DNA"/>
</dbReference>
<accession>A0A7Y8CN90</accession>
<dbReference type="RefSeq" id="WP_177062974.1">
    <property type="nucleotide sequence ID" value="NZ_JACAPS010000052.1"/>
</dbReference>
<dbReference type="Proteomes" id="UP000520592">
    <property type="component" value="Unassembled WGS sequence"/>
</dbReference>
<name>A0A7Y8CN90_9PSED</name>
<gene>
    <name evidence="1" type="ORF">HX876_32375</name>
</gene>
<dbReference type="AlphaFoldDB" id="A0A7Y8CN90"/>
<protein>
    <submittedName>
        <fullName evidence="1">Uncharacterized protein</fullName>
    </submittedName>
</protein>
<evidence type="ECO:0000313" key="2">
    <source>
        <dbReference type="Proteomes" id="UP000520592"/>
    </source>
</evidence>
<organism evidence="1 2">
    <name type="scientific">Pseudomonas gingeri</name>
    <dbReference type="NCBI Taxonomy" id="117681"/>
    <lineage>
        <taxon>Bacteria</taxon>
        <taxon>Pseudomonadati</taxon>
        <taxon>Pseudomonadota</taxon>
        <taxon>Gammaproteobacteria</taxon>
        <taxon>Pseudomonadales</taxon>
        <taxon>Pseudomonadaceae</taxon>
        <taxon>Pseudomonas</taxon>
    </lineage>
</organism>
<comment type="caution">
    <text evidence="1">The sequence shown here is derived from an EMBL/GenBank/DDBJ whole genome shotgun (WGS) entry which is preliminary data.</text>
</comment>
<dbReference type="CDD" id="cd01983">
    <property type="entry name" value="SIMIBI"/>
    <property type="match status" value="1"/>
</dbReference>